<gene>
    <name evidence="2" type="ORF">NX720_06735</name>
</gene>
<feature type="compositionally biased region" description="Low complexity" evidence="1">
    <location>
        <begin position="192"/>
        <end position="205"/>
    </location>
</feature>
<evidence type="ECO:0000313" key="3">
    <source>
        <dbReference type="Proteomes" id="UP001163255"/>
    </source>
</evidence>
<organism evidence="2 3">
    <name type="scientific">Endozoicomonas euniceicola</name>
    <dbReference type="NCBI Taxonomy" id="1234143"/>
    <lineage>
        <taxon>Bacteria</taxon>
        <taxon>Pseudomonadati</taxon>
        <taxon>Pseudomonadota</taxon>
        <taxon>Gammaproteobacteria</taxon>
        <taxon>Oceanospirillales</taxon>
        <taxon>Endozoicomonadaceae</taxon>
        <taxon>Endozoicomonas</taxon>
    </lineage>
</organism>
<proteinExistence type="predicted"/>
<name>A0ABY6GZZ0_9GAMM</name>
<reference evidence="2" key="1">
    <citation type="submission" date="2022-10" db="EMBL/GenBank/DDBJ databases">
        <title>Completed Genome Sequence of two octocoral isolated bacterium, Endozoicomonas euniceicola EF212T and Endozoicomonas gorgoniicola PS125T.</title>
        <authorList>
            <person name="Chiou Y.-J."/>
            <person name="Chen Y.-H."/>
        </authorList>
    </citation>
    <scope>NUCLEOTIDE SEQUENCE</scope>
    <source>
        <strain evidence="2">EF212</strain>
    </source>
</reference>
<dbReference type="Proteomes" id="UP001163255">
    <property type="component" value="Chromosome"/>
</dbReference>
<dbReference type="EMBL" id="CP103300">
    <property type="protein sequence ID" value="UYM17596.1"/>
    <property type="molecule type" value="Genomic_DNA"/>
</dbReference>
<feature type="compositionally biased region" description="Gly residues" evidence="1">
    <location>
        <begin position="162"/>
        <end position="176"/>
    </location>
</feature>
<feature type="region of interest" description="Disordered" evidence="1">
    <location>
        <begin position="148"/>
        <end position="181"/>
    </location>
</feature>
<sequence length="527" mass="56976">MNKQQILGLLLATYVYNCTAAPVTAEDYGKKVKAREICEANQFDYVAEDISPGSDLTFVIKQARHLPSRTKRAARQTDVSRSDSVESWYEIVHNSTITPSPHSANTDDGSDKPWYEIVHNSTITPSPHSANTDDGSDEPWYEIIHQSIMTPPSPSANSDSGSGSGSSSGSGSGSGSGSDEPWHEIIHQAIVATSSPHSAATTPTTHYDDDDEDFLTEHQATASGSGEADEYSTKMTPDGITPPRKVLLILPKSDTPYLMTGPIEINDYALKICSPSEENDGSEKSFADVKPATVKIKTKSETDAPPFFSVTEQGLLSMSGITLDAREVRIRSSLIYVDNSMALIDWSDIILTSLKSSQSHKSILGLKSGASDILLVNISNSRLYNGISEGQLSMIEPSTPGKLTAQARLSVSNSLAYVTENTTEFEEGSFTEITKRNFKTYTSASPDFYTHVMENCPNHPWYLMSKNDGYGNMLETIDDTSCLETYADGLYSASNSTQQGNNSAPNQGAGPLTLLITATALILAKNL</sequence>
<feature type="region of interest" description="Disordered" evidence="1">
    <location>
        <begin position="219"/>
        <end position="239"/>
    </location>
</feature>
<feature type="region of interest" description="Disordered" evidence="1">
    <location>
        <begin position="192"/>
        <end position="211"/>
    </location>
</feature>
<keyword evidence="3" id="KW-1185">Reference proteome</keyword>
<evidence type="ECO:0000256" key="1">
    <source>
        <dbReference type="SAM" id="MobiDB-lite"/>
    </source>
</evidence>
<evidence type="ECO:0000313" key="2">
    <source>
        <dbReference type="EMBL" id="UYM17596.1"/>
    </source>
</evidence>
<accession>A0ABY6GZZ0</accession>
<dbReference type="RefSeq" id="WP_262600225.1">
    <property type="nucleotide sequence ID" value="NZ_CP103300.1"/>
</dbReference>
<protein>
    <submittedName>
        <fullName evidence="2">Uncharacterized protein</fullName>
    </submittedName>
</protein>